<dbReference type="EMBL" id="MUXN01000017">
    <property type="protein sequence ID" value="OOC04260.1"/>
    <property type="molecule type" value="Genomic_DNA"/>
</dbReference>
<sequence length="85" mass="9407">MTVRLDIPPPLPLSPSRPVPVPPRLEVRESFDGVVAIRSARTGCLRRPWSVVYVPPAFRLAHVMQALSDDQVAGWVPLVQEGLSR</sequence>
<comment type="caution">
    <text evidence="1">The sequence shown here is derived from an EMBL/GenBank/DDBJ whole genome shotgun (WGS) entry which is preliminary data.</text>
</comment>
<organism evidence="1 2">
    <name type="scientific">Amycolatopsis azurea DSM 43854</name>
    <dbReference type="NCBI Taxonomy" id="1238180"/>
    <lineage>
        <taxon>Bacteria</taxon>
        <taxon>Bacillati</taxon>
        <taxon>Actinomycetota</taxon>
        <taxon>Actinomycetes</taxon>
        <taxon>Pseudonocardiales</taxon>
        <taxon>Pseudonocardiaceae</taxon>
        <taxon>Amycolatopsis</taxon>
    </lineage>
</organism>
<dbReference type="RefSeq" id="WP_039919584.1">
    <property type="nucleotide sequence ID" value="NZ_ANMG01000085.1"/>
</dbReference>
<proteinExistence type="predicted"/>
<evidence type="ECO:0000313" key="2">
    <source>
        <dbReference type="Proteomes" id="UP000188551"/>
    </source>
</evidence>
<evidence type="ECO:0000313" key="1">
    <source>
        <dbReference type="EMBL" id="OOC04260.1"/>
    </source>
</evidence>
<accession>A0ABX3J985</accession>
<reference evidence="1 2" key="1">
    <citation type="submission" date="2017-02" db="EMBL/GenBank/DDBJ databases">
        <title>Amycolatopsis azurea DSM 43854 draft genome.</title>
        <authorList>
            <person name="Mayilraj S."/>
        </authorList>
    </citation>
    <scope>NUCLEOTIDE SEQUENCE [LARGE SCALE GENOMIC DNA]</scope>
    <source>
        <strain evidence="1 2">DSM 43854</strain>
    </source>
</reference>
<keyword evidence="2" id="KW-1185">Reference proteome</keyword>
<name>A0ABX3J985_9PSEU</name>
<gene>
    <name evidence="1" type="ORF">B0293_23675</name>
</gene>
<protein>
    <submittedName>
        <fullName evidence="1">Uncharacterized protein</fullName>
    </submittedName>
</protein>
<dbReference type="Proteomes" id="UP000188551">
    <property type="component" value="Unassembled WGS sequence"/>
</dbReference>